<evidence type="ECO:0000256" key="4">
    <source>
        <dbReference type="ARBA" id="ARBA00012809"/>
    </source>
</evidence>
<evidence type="ECO:0000256" key="1">
    <source>
        <dbReference type="ARBA" id="ARBA00005091"/>
    </source>
</evidence>
<accession>A0A261QUS6</accession>
<evidence type="ECO:0000256" key="10">
    <source>
        <dbReference type="ARBA" id="ARBA00047838"/>
    </source>
</evidence>
<dbReference type="GO" id="GO:0000105">
    <property type="term" value="P:L-histidine biosynthetic process"/>
    <property type="evidence" value="ECO:0007669"/>
    <property type="project" value="UniProtKB-UniPathway"/>
</dbReference>
<comment type="similarity">
    <text evidence="2 11">Belongs to the HisA/HisF family.</text>
</comment>
<evidence type="ECO:0000313" key="12">
    <source>
        <dbReference type="EMBL" id="OZI16545.1"/>
    </source>
</evidence>
<dbReference type="RefSeq" id="WP_094797571.1">
    <property type="nucleotide sequence ID" value="NZ_NEVK01000008.1"/>
</dbReference>
<keyword evidence="13" id="KW-1185">Reference proteome</keyword>
<dbReference type="SUPFAM" id="SSF51366">
    <property type="entry name" value="Ribulose-phoshate binding barrel"/>
    <property type="match status" value="1"/>
</dbReference>
<dbReference type="Pfam" id="PF00977">
    <property type="entry name" value="His_biosynth"/>
    <property type="match status" value="1"/>
</dbReference>
<dbReference type="InterPro" id="IPR050064">
    <property type="entry name" value="IGPS_HisA/HisF"/>
</dbReference>
<dbReference type="CDD" id="cd04731">
    <property type="entry name" value="HisF"/>
    <property type="match status" value="1"/>
</dbReference>
<comment type="catalytic activity">
    <reaction evidence="10">
        <text>5-[(5-phospho-1-deoxy-D-ribulos-1-ylimino)methylamino]-1-(5-phospho-beta-D-ribosyl)imidazole-4-carboxamide + L-glutamine = D-erythro-1-(imidazol-4-yl)glycerol 3-phosphate + 5-amino-1-(5-phospho-beta-D-ribosyl)imidazole-4-carboxamide + L-glutamate + H(+)</text>
        <dbReference type="Rhea" id="RHEA:24793"/>
        <dbReference type="ChEBI" id="CHEBI:15378"/>
        <dbReference type="ChEBI" id="CHEBI:29985"/>
        <dbReference type="ChEBI" id="CHEBI:58278"/>
        <dbReference type="ChEBI" id="CHEBI:58359"/>
        <dbReference type="ChEBI" id="CHEBI:58475"/>
        <dbReference type="ChEBI" id="CHEBI:58525"/>
        <dbReference type="EC" id="4.3.2.10"/>
    </reaction>
</comment>
<name>A0A261QUS6_9BORD</name>
<comment type="subunit">
    <text evidence="3">Heterodimer of HisH and HisF.</text>
</comment>
<dbReference type="InterPro" id="IPR004651">
    <property type="entry name" value="HisF"/>
</dbReference>
<keyword evidence="6 11" id="KW-0368">Histidine biosynthesis</keyword>
<dbReference type="Proteomes" id="UP000216947">
    <property type="component" value="Unassembled WGS sequence"/>
</dbReference>
<dbReference type="GO" id="GO:0016829">
    <property type="term" value="F:lyase activity"/>
    <property type="evidence" value="ECO:0007669"/>
    <property type="project" value="UniProtKB-KW"/>
</dbReference>
<dbReference type="EC" id="4.3.2.10" evidence="4"/>
<dbReference type="GO" id="GO:0000107">
    <property type="term" value="F:imidazoleglycerol-phosphate synthase activity"/>
    <property type="evidence" value="ECO:0007669"/>
    <property type="project" value="InterPro"/>
</dbReference>
<dbReference type="EMBL" id="NEVK01000008">
    <property type="protein sequence ID" value="OZI16545.1"/>
    <property type="molecule type" value="Genomic_DNA"/>
</dbReference>
<sequence>MLRTRVIPCLLLKGGGLVKTRKFDRPAYVGDPINAVRIFNDKEVDELVFLDIEACHNNLGPNFELIQDIASEAFMPFAYGGGISSVEQALRLLALGVEKVILNTHAAQSPDLIAGIARAAGSQSVVVAIDVKRDFFGRQHVYTKGGTQRVSSDPVEYARRMEQAGAGELMLTTIDREGTRTGYDLPLIESVSRAVSIPLIANGGAGTLTHLRQAWHAGASAVAAGSMFVYHGKHDAVLITYPRYSELEKLFTDEATG</sequence>
<evidence type="ECO:0000256" key="5">
    <source>
        <dbReference type="ARBA" id="ARBA00022605"/>
    </source>
</evidence>
<evidence type="ECO:0000256" key="2">
    <source>
        <dbReference type="ARBA" id="ARBA00009667"/>
    </source>
</evidence>
<evidence type="ECO:0000256" key="6">
    <source>
        <dbReference type="ARBA" id="ARBA00023102"/>
    </source>
</evidence>
<dbReference type="InterPro" id="IPR011060">
    <property type="entry name" value="RibuloseP-bd_barrel"/>
</dbReference>
<evidence type="ECO:0000313" key="13">
    <source>
        <dbReference type="Proteomes" id="UP000216947"/>
    </source>
</evidence>
<comment type="pathway">
    <text evidence="1">Amino-acid biosynthesis; L-histidine biosynthesis; L-histidine from 5-phospho-alpha-D-ribose 1-diphosphate: step 5/9.</text>
</comment>
<dbReference type="PANTHER" id="PTHR21235">
    <property type="entry name" value="IMIDAZOLE GLYCEROL PHOSPHATE SYNTHASE SUBUNIT HISF/H IGP SYNTHASE SUBUNIT HISF/H"/>
    <property type="match status" value="1"/>
</dbReference>
<gene>
    <name evidence="12" type="ORF">CAL19_17865</name>
</gene>
<evidence type="ECO:0000256" key="11">
    <source>
        <dbReference type="RuleBase" id="RU003657"/>
    </source>
</evidence>
<dbReference type="NCBIfam" id="NF038364">
    <property type="entry name" value="AglZ_HisF2_fam"/>
    <property type="match status" value="1"/>
</dbReference>
<protein>
    <recommendedName>
        <fullName evidence="4">imidazole glycerol-phosphate synthase</fullName>
        <ecNumber evidence="4">4.3.2.10</ecNumber>
    </recommendedName>
    <alternativeName>
        <fullName evidence="9">IGP synthase cyclase subunit</fullName>
    </alternativeName>
</protein>
<dbReference type="PANTHER" id="PTHR21235:SF2">
    <property type="entry name" value="IMIDAZOLE GLYCEROL PHOSPHATE SYNTHASE HISHF"/>
    <property type="match status" value="1"/>
</dbReference>
<comment type="caution">
    <text evidence="12">The sequence shown here is derived from an EMBL/GenBank/DDBJ whole genome shotgun (WGS) entry which is preliminary data.</text>
</comment>
<keyword evidence="5 11" id="KW-0028">Amino-acid biosynthesis</keyword>
<dbReference type="Gene3D" id="3.20.20.70">
    <property type="entry name" value="Aldolase class I"/>
    <property type="match status" value="1"/>
</dbReference>
<dbReference type="InterPro" id="IPR006062">
    <property type="entry name" value="His_biosynth"/>
</dbReference>
<keyword evidence="7" id="KW-0456">Lyase</keyword>
<evidence type="ECO:0000256" key="9">
    <source>
        <dbReference type="ARBA" id="ARBA00030264"/>
    </source>
</evidence>
<organism evidence="12 13">
    <name type="scientific">Bordetella genomosp. 7</name>
    <dbReference type="NCBI Taxonomy" id="1416805"/>
    <lineage>
        <taxon>Bacteria</taxon>
        <taxon>Pseudomonadati</taxon>
        <taxon>Pseudomonadota</taxon>
        <taxon>Betaproteobacteria</taxon>
        <taxon>Burkholderiales</taxon>
        <taxon>Alcaligenaceae</taxon>
        <taxon>Bordetella</taxon>
    </lineage>
</organism>
<reference evidence="13" key="1">
    <citation type="submission" date="2017-05" db="EMBL/GenBank/DDBJ databases">
        <title>Complete and WGS of Bordetella genogroups.</title>
        <authorList>
            <person name="Spilker T."/>
            <person name="Lipuma J."/>
        </authorList>
    </citation>
    <scope>NUCLEOTIDE SEQUENCE [LARGE SCALE GENOMIC DNA]</scope>
    <source>
        <strain evidence="13">AU18089</strain>
    </source>
</reference>
<dbReference type="InterPro" id="IPR013785">
    <property type="entry name" value="Aldolase_TIM"/>
</dbReference>
<evidence type="ECO:0000256" key="8">
    <source>
        <dbReference type="ARBA" id="ARBA00025475"/>
    </source>
</evidence>
<evidence type="ECO:0000256" key="3">
    <source>
        <dbReference type="ARBA" id="ARBA00011152"/>
    </source>
</evidence>
<dbReference type="AlphaFoldDB" id="A0A261QUS6"/>
<comment type="function">
    <text evidence="8">IGPS catalyzes the conversion of PRFAR and glutamine to IGP, AICAR and glutamate. The HisF subunit catalyzes the cyclization activity that produces IGP and AICAR from PRFAR using the ammonia provided by the HisH subunit.</text>
</comment>
<evidence type="ECO:0000256" key="7">
    <source>
        <dbReference type="ARBA" id="ARBA00023239"/>
    </source>
</evidence>
<dbReference type="UniPathway" id="UPA00031">
    <property type="reaction ID" value="UER00010"/>
</dbReference>
<proteinExistence type="inferred from homology"/>